<dbReference type="PANTHER" id="PTHR43521">
    <property type="entry name" value="ALPHA-AMINOADIPIC SEMIALDEHYDE DEHYDROGENASE"/>
    <property type="match status" value="1"/>
</dbReference>
<reference evidence="9 10" key="1">
    <citation type="journal article" date="2019" name="Sci. Rep.">
        <title>Nanopore sequencing improves the draft genome of the human pathogenic amoeba Naegleria fowleri.</title>
        <authorList>
            <person name="Liechti N."/>
            <person name="Schurch N."/>
            <person name="Bruggmann R."/>
            <person name="Wittwer M."/>
        </authorList>
    </citation>
    <scope>NUCLEOTIDE SEQUENCE [LARGE SCALE GENOMIC DNA]</scope>
    <source>
        <strain evidence="9 10">ATCC 30894</strain>
    </source>
</reference>
<comment type="caution">
    <text evidence="9">The sequence shown here is derived from an EMBL/GenBank/DDBJ whole genome shotgun (WGS) entry which is preliminary data.</text>
</comment>
<evidence type="ECO:0000313" key="9">
    <source>
        <dbReference type="EMBL" id="KAF0981892.1"/>
    </source>
</evidence>
<evidence type="ECO:0000256" key="7">
    <source>
        <dbReference type="RuleBase" id="RU003345"/>
    </source>
</evidence>
<dbReference type="Gene3D" id="3.40.605.10">
    <property type="entry name" value="Aldehyde Dehydrogenase, Chain A, domain 1"/>
    <property type="match status" value="1"/>
</dbReference>
<keyword evidence="10" id="KW-1185">Reference proteome</keyword>
<evidence type="ECO:0000256" key="1">
    <source>
        <dbReference type="ARBA" id="ARBA00009986"/>
    </source>
</evidence>
<comment type="subunit">
    <text evidence="2">Homotetramer.</text>
</comment>
<dbReference type="GeneID" id="68118968"/>
<evidence type="ECO:0000313" key="10">
    <source>
        <dbReference type="Proteomes" id="UP000444721"/>
    </source>
</evidence>
<gene>
    <name evidence="9" type="ORF">FDP41_011753</name>
</gene>
<feature type="domain" description="Aldehyde dehydrogenase" evidence="8">
    <location>
        <begin position="71"/>
        <end position="530"/>
    </location>
</feature>
<dbReference type="InterPro" id="IPR029510">
    <property type="entry name" value="Ald_DH_CS_GLU"/>
</dbReference>
<evidence type="ECO:0000256" key="3">
    <source>
        <dbReference type="ARBA" id="ARBA00023002"/>
    </source>
</evidence>
<dbReference type="OMA" id="DAWKVYM"/>
<evidence type="ECO:0000256" key="2">
    <source>
        <dbReference type="ARBA" id="ARBA00011881"/>
    </source>
</evidence>
<dbReference type="VEuPathDB" id="AmoebaDB:NF0040490"/>
<dbReference type="Gene3D" id="3.40.309.10">
    <property type="entry name" value="Aldehyde Dehydrogenase, Chain A, domain 2"/>
    <property type="match status" value="1"/>
</dbReference>
<dbReference type="InterPro" id="IPR016163">
    <property type="entry name" value="Ald_DH_C"/>
</dbReference>
<dbReference type="RefSeq" id="XP_044566605.1">
    <property type="nucleotide sequence ID" value="XM_044702197.1"/>
</dbReference>
<protein>
    <recommendedName>
        <fullName evidence="5">aldehyde dehydrogenase (NAD(+))</fullName>
        <ecNumber evidence="5">1.2.1.3</ecNumber>
    </recommendedName>
</protein>
<evidence type="ECO:0000259" key="8">
    <source>
        <dbReference type="Pfam" id="PF00171"/>
    </source>
</evidence>
<evidence type="ECO:0000256" key="4">
    <source>
        <dbReference type="ARBA" id="ARBA00023027"/>
    </source>
</evidence>
<dbReference type="InterPro" id="IPR016161">
    <property type="entry name" value="Ald_DH/histidinol_DH"/>
</dbReference>
<dbReference type="EC" id="1.2.1.3" evidence="5"/>
<dbReference type="InterPro" id="IPR016162">
    <property type="entry name" value="Ald_DH_N"/>
</dbReference>
<dbReference type="GO" id="GO:0004029">
    <property type="term" value="F:aldehyde dehydrogenase (NAD+) activity"/>
    <property type="evidence" value="ECO:0007669"/>
    <property type="project" value="UniProtKB-EC"/>
</dbReference>
<sequence length="547" mass="59283">MNQQLLQKSLQSISASSALKQQFLKSLTTTARSYSTNKKSIFAENDFLSRLGLVEEGNPGISIGSEWKGSGQVVQSINPSDNSVIASTVTPTLAEYEQAVHLAKQAEIEWRNKPAPYRGEIVRQIGVALREKIQDLGKLVSLEMGKILPEGVGEVQEFVDICDYATGLSRMINGSVLPSERPNHMMYEMWNPIGTVGVISAFNFPVAVYGWNAALGLVCGNTMVWKGAPTTSLSTIATGKIIQQVLKDNKLNPAICTTMTGGADIGEAIAKDKRIGLVSFTGSTKVGKKVREIVNDRWGNCLLELGGNNAIIVCEDADLEIAFRSVLFACVGTAGQRCTTTRRLVIHENVYDQFIEKLKKGYANVKIGDPLKERGVLCGPLHTKNAVEQYKNALEQAKKQGGKILYGGNVLNRSGNFVEPTIVEISYDAPIVQHETFVPIVYVMKFKNLDEAIMVNNSVEQGLSSSLFSRNPTSIFTWLGPNGSDCGIVNVNIPTNGAEIGGAFGGNKATGGGRESGSDSWKLYMRRSTVTLNYGNTLPLAQGIKFD</sequence>
<keyword evidence="4" id="KW-0520">NAD</keyword>
<name>A0A6A5C522_NAEFO</name>
<dbReference type="EMBL" id="VFQX01000012">
    <property type="protein sequence ID" value="KAF0981892.1"/>
    <property type="molecule type" value="Genomic_DNA"/>
</dbReference>
<comment type="similarity">
    <text evidence="1 7">Belongs to the aldehyde dehydrogenase family.</text>
</comment>
<dbReference type="VEuPathDB" id="AmoebaDB:NfTy_021400"/>
<dbReference type="PROSITE" id="PS00687">
    <property type="entry name" value="ALDEHYDE_DEHYDR_GLU"/>
    <property type="match status" value="1"/>
</dbReference>
<dbReference type="Proteomes" id="UP000444721">
    <property type="component" value="Unassembled WGS sequence"/>
</dbReference>
<dbReference type="AlphaFoldDB" id="A0A6A5C522"/>
<organism evidence="9 10">
    <name type="scientific">Naegleria fowleri</name>
    <name type="common">Brain eating amoeba</name>
    <dbReference type="NCBI Taxonomy" id="5763"/>
    <lineage>
        <taxon>Eukaryota</taxon>
        <taxon>Discoba</taxon>
        <taxon>Heterolobosea</taxon>
        <taxon>Tetramitia</taxon>
        <taxon>Eutetramitia</taxon>
        <taxon>Vahlkampfiidae</taxon>
        <taxon>Naegleria</taxon>
    </lineage>
</organism>
<dbReference type="PANTHER" id="PTHR43521:SF1">
    <property type="entry name" value="ALPHA-AMINOADIPIC SEMIALDEHYDE DEHYDROGENASE"/>
    <property type="match status" value="1"/>
</dbReference>
<dbReference type="OrthoDB" id="310895at2759"/>
<dbReference type="InterPro" id="IPR044638">
    <property type="entry name" value="ALDH7A1-like"/>
</dbReference>
<dbReference type="VEuPathDB" id="AmoebaDB:FDP41_011753"/>
<keyword evidence="3 7" id="KW-0560">Oxidoreductase</keyword>
<dbReference type="CDD" id="cd07130">
    <property type="entry name" value="ALDH_F7_AASADH"/>
    <property type="match status" value="1"/>
</dbReference>
<dbReference type="FunFam" id="3.40.309.10:FF:000018">
    <property type="entry name" value="Alpha-aminoadipic semialdehyde dehydrogenase"/>
    <property type="match status" value="1"/>
</dbReference>
<feature type="active site" evidence="6">
    <location>
        <position position="304"/>
    </location>
</feature>
<accession>A0A6A5C522</accession>
<dbReference type="InterPro" id="IPR015590">
    <property type="entry name" value="Aldehyde_DH_dom"/>
</dbReference>
<evidence type="ECO:0000256" key="6">
    <source>
        <dbReference type="PROSITE-ProRule" id="PRU10007"/>
    </source>
</evidence>
<proteinExistence type="inferred from homology"/>
<evidence type="ECO:0000256" key="5">
    <source>
        <dbReference type="ARBA" id="ARBA00024226"/>
    </source>
</evidence>
<dbReference type="Pfam" id="PF00171">
    <property type="entry name" value="Aldedh"/>
    <property type="match status" value="1"/>
</dbReference>
<dbReference type="SUPFAM" id="SSF53720">
    <property type="entry name" value="ALDH-like"/>
    <property type="match status" value="1"/>
</dbReference>